<protein>
    <submittedName>
        <fullName evidence="2">Nonsense-mediated mRNA decay factor SMG8</fullName>
    </submittedName>
</protein>
<reference evidence="2" key="1">
    <citation type="submission" date="2019-11" db="UniProtKB">
        <authorList>
            <consortium name="WormBaseParasite"/>
        </authorList>
    </citation>
    <scope>IDENTIFICATION</scope>
</reference>
<sequence length="100" mass="11617">MSTYCGGRFAVPPGFDFRYLVFLILLFLRLLPQKSKSVVVVSIIGFFDSFRQMTSSSLVENFLNRNAFSLPCTDVHSRYSLYNYNFYRVSFKVIMIVNTN</sequence>
<evidence type="ECO:0000313" key="2">
    <source>
        <dbReference type="WBParaSite" id="MCU_006973-RE"/>
    </source>
</evidence>
<keyword evidence="1" id="KW-0472">Membrane</keyword>
<feature type="transmembrane region" description="Helical" evidence="1">
    <location>
        <begin position="17"/>
        <end position="32"/>
    </location>
</feature>
<dbReference type="WBParaSite" id="MCU_006973-RE">
    <property type="protein sequence ID" value="MCU_006973-RE"/>
    <property type="gene ID" value="MCU_006973"/>
</dbReference>
<keyword evidence="1" id="KW-1133">Transmembrane helix</keyword>
<proteinExistence type="predicted"/>
<keyword evidence="1" id="KW-0812">Transmembrane</keyword>
<accession>A0A5K3FDH5</accession>
<name>A0A5K3FDH5_MESCO</name>
<evidence type="ECO:0000256" key="1">
    <source>
        <dbReference type="SAM" id="Phobius"/>
    </source>
</evidence>
<dbReference type="AlphaFoldDB" id="A0A5K3FDH5"/>
<organism evidence="2">
    <name type="scientific">Mesocestoides corti</name>
    <name type="common">Flatworm</name>
    <dbReference type="NCBI Taxonomy" id="53468"/>
    <lineage>
        <taxon>Eukaryota</taxon>
        <taxon>Metazoa</taxon>
        <taxon>Spiralia</taxon>
        <taxon>Lophotrochozoa</taxon>
        <taxon>Platyhelminthes</taxon>
        <taxon>Cestoda</taxon>
        <taxon>Eucestoda</taxon>
        <taxon>Cyclophyllidea</taxon>
        <taxon>Mesocestoididae</taxon>
        <taxon>Mesocestoides</taxon>
    </lineage>
</organism>